<dbReference type="Gene3D" id="3.30.9.10">
    <property type="entry name" value="D-Amino Acid Oxidase, subunit A, domain 2"/>
    <property type="match status" value="1"/>
</dbReference>
<dbReference type="AlphaFoldDB" id="A0A8X8KQ74"/>
<dbReference type="PANTHER" id="PTHR13847:SF287">
    <property type="entry name" value="FAD-DEPENDENT OXIDOREDUCTASE DOMAIN-CONTAINING PROTEIN 1"/>
    <property type="match status" value="1"/>
</dbReference>
<comment type="caution">
    <text evidence="3">The sequence shown here is derived from an EMBL/GenBank/DDBJ whole genome shotgun (WGS) entry which is preliminary data.</text>
</comment>
<evidence type="ECO:0000313" key="3">
    <source>
        <dbReference type="EMBL" id="NUB45900.1"/>
    </source>
</evidence>
<reference evidence="3" key="1">
    <citation type="submission" date="2020-05" db="EMBL/GenBank/DDBJ databases">
        <title>Fertoebacter nigrum gen. nov., sp. nov., a new member of the family Rhodobacteraceae.</title>
        <authorList>
            <person name="Szuroczki S."/>
            <person name="Abbaszade G."/>
            <person name="Buni D."/>
            <person name="Schumann P."/>
            <person name="Toth E."/>
        </authorList>
    </citation>
    <scope>NUCLEOTIDE SEQUENCE</scope>
    <source>
        <strain evidence="3">RG-N-1a</strain>
    </source>
</reference>
<dbReference type="SUPFAM" id="SSF54373">
    <property type="entry name" value="FAD-linked reductases, C-terminal domain"/>
    <property type="match status" value="1"/>
</dbReference>
<dbReference type="GO" id="GO:0016491">
    <property type="term" value="F:oxidoreductase activity"/>
    <property type="evidence" value="ECO:0007669"/>
    <property type="project" value="UniProtKB-KW"/>
</dbReference>
<feature type="domain" description="FAD dependent oxidoreductase" evidence="2">
    <location>
        <begin position="6"/>
        <end position="336"/>
    </location>
</feature>
<dbReference type="Gene3D" id="3.50.50.60">
    <property type="entry name" value="FAD/NAD(P)-binding domain"/>
    <property type="match status" value="1"/>
</dbReference>
<evidence type="ECO:0000259" key="2">
    <source>
        <dbReference type="Pfam" id="PF01266"/>
    </source>
</evidence>
<proteinExistence type="predicted"/>
<dbReference type="InterPro" id="IPR006076">
    <property type="entry name" value="FAD-dep_OxRdtase"/>
</dbReference>
<organism evidence="3 4">
    <name type="scientific">Fertoeibacter niger</name>
    <dbReference type="NCBI Taxonomy" id="2656921"/>
    <lineage>
        <taxon>Bacteria</taxon>
        <taxon>Pseudomonadati</taxon>
        <taxon>Pseudomonadota</taxon>
        <taxon>Alphaproteobacteria</taxon>
        <taxon>Rhodobacterales</taxon>
        <taxon>Paracoccaceae</taxon>
        <taxon>Fertoeibacter</taxon>
    </lineage>
</organism>
<dbReference type="Proteomes" id="UP000484076">
    <property type="component" value="Unassembled WGS sequence"/>
</dbReference>
<dbReference type="Pfam" id="PF01266">
    <property type="entry name" value="DAO"/>
    <property type="match status" value="1"/>
</dbReference>
<dbReference type="SUPFAM" id="SSF51905">
    <property type="entry name" value="FAD/NAD(P)-binding domain"/>
    <property type="match status" value="1"/>
</dbReference>
<dbReference type="RefSeq" id="WP_152827933.1">
    <property type="nucleotide sequence ID" value="NZ_WHUT02000010.1"/>
</dbReference>
<keyword evidence="4" id="KW-1185">Reference proteome</keyword>
<keyword evidence="1" id="KW-0560">Oxidoreductase</keyword>
<protein>
    <submittedName>
        <fullName evidence="3">FAD-binding oxidoreductase</fullName>
    </submittedName>
</protein>
<gene>
    <name evidence="3" type="ORF">GEU84_016000</name>
</gene>
<dbReference type="GO" id="GO:0005737">
    <property type="term" value="C:cytoplasm"/>
    <property type="evidence" value="ECO:0007669"/>
    <property type="project" value="TreeGrafter"/>
</dbReference>
<dbReference type="PANTHER" id="PTHR13847">
    <property type="entry name" value="SARCOSINE DEHYDROGENASE-RELATED"/>
    <property type="match status" value="1"/>
</dbReference>
<dbReference type="EMBL" id="WHUT02000010">
    <property type="protein sequence ID" value="NUB45900.1"/>
    <property type="molecule type" value="Genomic_DNA"/>
</dbReference>
<sequence>MDEAEIAVIGGGIVALSVAVGLRRLGRRVVVLDEGDSAIRASRGNFGLVWVQGKGDLLPIYTPWAMGAVEIWPELAEWLQEFTGIDVSLEQLGGLYLCRSEADLALRAAKMASVAANVQGSYRYSMLDNKALRALVPQVGPEVAGGSYSPYDGQADPLRLFHALHRAYRRLGGHYLPGAGVASIATTARGYSLDTGQTRIAAERIVLAAGLGNAALGRMLGVEVPVKPVRGQILVTERVPKVFDLVMEQARHTPDGTMLIGGSWEEGAGHDTATSHDVTRRIASDAQAFFPFLKGVNILRSWGALRIITPDASPIYDEVAPGAFLVTCHSGVSLAAVHMQTVAGWVDKGAIPAEMADFGLRRFGNHHEAAP</sequence>
<accession>A0A8X8KQ74</accession>
<evidence type="ECO:0000313" key="4">
    <source>
        <dbReference type="Proteomes" id="UP000484076"/>
    </source>
</evidence>
<dbReference type="InterPro" id="IPR036188">
    <property type="entry name" value="FAD/NAD-bd_sf"/>
</dbReference>
<name>A0A8X8KQ74_9RHOB</name>
<evidence type="ECO:0000256" key="1">
    <source>
        <dbReference type="ARBA" id="ARBA00023002"/>
    </source>
</evidence>